<evidence type="ECO:0000256" key="1">
    <source>
        <dbReference type="SAM" id="MobiDB-lite"/>
    </source>
</evidence>
<evidence type="ECO:0000313" key="3">
    <source>
        <dbReference type="EMBL" id="KAK9889514.1"/>
    </source>
</evidence>
<evidence type="ECO:0000256" key="2">
    <source>
        <dbReference type="SAM" id="SignalP"/>
    </source>
</evidence>
<sequence length="249" mass="28991">MCNSLLVFVVINLIQVFAHGEFYTHNVQKRSPQNFDIQSIRQKQITPDITVVDVVVNEPNGGRYPNRNQFIQPGYPRPNNNFNYYPNGQYQNIPNRRQPEIQIIEVVDPNAATGTNYQPWQRYPQNQGQFYPNNQGRYPGYNQLPVNPNAYPGNRRGWRNRPNRRPYRPTPDFFIPDDDQDNNLTPPSRGNRRPGHRGNGHRPRPNNNDTSDESSEDEKYIFDAGEGTITGYTKDNFPIIPLHKNDIRR</sequence>
<keyword evidence="4" id="KW-1185">Reference proteome</keyword>
<organism evidence="3 4">
    <name type="scientific">Henosepilachna vigintioctopunctata</name>
    <dbReference type="NCBI Taxonomy" id="420089"/>
    <lineage>
        <taxon>Eukaryota</taxon>
        <taxon>Metazoa</taxon>
        <taxon>Ecdysozoa</taxon>
        <taxon>Arthropoda</taxon>
        <taxon>Hexapoda</taxon>
        <taxon>Insecta</taxon>
        <taxon>Pterygota</taxon>
        <taxon>Neoptera</taxon>
        <taxon>Endopterygota</taxon>
        <taxon>Coleoptera</taxon>
        <taxon>Polyphaga</taxon>
        <taxon>Cucujiformia</taxon>
        <taxon>Coccinelloidea</taxon>
        <taxon>Coccinellidae</taxon>
        <taxon>Epilachninae</taxon>
        <taxon>Epilachnini</taxon>
        <taxon>Henosepilachna</taxon>
    </lineage>
</organism>
<feature type="region of interest" description="Disordered" evidence="1">
    <location>
        <begin position="115"/>
        <end position="217"/>
    </location>
</feature>
<dbReference type="AlphaFoldDB" id="A0AAW1VC98"/>
<comment type="caution">
    <text evidence="3">The sequence shown here is derived from an EMBL/GenBank/DDBJ whole genome shotgun (WGS) entry which is preliminary data.</text>
</comment>
<feature type="compositionally biased region" description="Polar residues" evidence="1">
    <location>
        <begin position="115"/>
        <end position="136"/>
    </location>
</feature>
<protein>
    <submittedName>
        <fullName evidence="3">Uncharacterized protein</fullName>
    </submittedName>
</protein>
<accession>A0AAW1VC98</accession>
<gene>
    <name evidence="3" type="ORF">WA026_004796</name>
</gene>
<reference evidence="3 4" key="1">
    <citation type="submission" date="2023-03" db="EMBL/GenBank/DDBJ databases">
        <title>Genome insight into feeding habits of ladybird beetles.</title>
        <authorList>
            <person name="Li H.-S."/>
            <person name="Huang Y.-H."/>
            <person name="Pang H."/>
        </authorList>
    </citation>
    <scope>NUCLEOTIDE SEQUENCE [LARGE SCALE GENOMIC DNA]</scope>
    <source>
        <strain evidence="3">SYSU_2023b</strain>
        <tissue evidence="3">Whole body</tissue>
    </source>
</reference>
<feature type="chain" id="PRO_5043576093" evidence="2">
    <location>
        <begin position="21"/>
        <end position="249"/>
    </location>
</feature>
<evidence type="ECO:0000313" key="4">
    <source>
        <dbReference type="Proteomes" id="UP001431783"/>
    </source>
</evidence>
<feature type="compositionally biased region" description="Basic residues" evidence="1">
    <location>
        <begin position="190"/>
        <end position="204"/>
    </location>
</feature>
<feature type="compositionally biased region" description="Basic residues" evidence="1">
    <location>
        <begin position="156"/>
        <end position="167"/>
    </location>
</feature>
<keyword evidence="2" id="KW-0732">Signal</keyword>
<feature type="signal peptide" evidence="2">
    <location>
        <begin position="1"/>
        <end position="20"/>
    </location>
</feature>
<name>A0AAW1VC98_9CUCU</name>
<dbReference type="EMBL" id="JARQZJ010000122">
    <property type="protein sequence ID" value="KAK9889514.1"/>
    <property type="molecule type" value="Genomic_DNA"/>
</dbReference>
<dbReference type="Proteomes" id="UP001431783">
    <property type="component" value="Unassembled WGS sequence"/>
</dbReference>
<proteinExistence type="predicted"/>